<dbReference type="Proteomes" id="UP000076532">
    <property type="component" value="Unassembled WGS sequence"/>
</dbReference>
<name>A0A166TBJ2_9AGAM</name>
<organism evidence="2 3">
    <name type="scientific">Athelia psychrophila</name>
    <dbReference type="NCBI Taxonomy" id="1759441"/>
    <lineage>
        <taxon>Eukaryota</taxon>
        <taxon>Fungi</taxon>
        <taxon>Dikarya</taxon>
        <taxon>Basidiomycota</taxon>
        <taxon>Agaricomycotina</taxon>
        <taxon>Agaricomycetes</taxon>
        <taxon>Agaricomycetidae</taxon>
        <taxon>Atheliales</taxon>
        <taxon>Atheliaceae</taxon>
        <taxon>Athelia</taxon>
    </lineage>
</organism>
<keyword evidence="1" id="KW-0732">Signal</keyword>
<evidence type="ECO:0000313" key="2">
    <source>
        <dbReference type="EMBL" id="KZP30436.1"/>
    </source>
</evidence>
<sequence>MGFATCIALATASLAVALPSRRDAGGCVISLTSVVPNAGQFIAEASVLSLFFDTDPNYVPINTGNLASSIISDTEYTVTIIPDASQGFDDAFVTAVVSKWTGLYLDTGTTTASTESGAEDFLVTNVFCT</sequence>
<dbReference type="EMBL" id="KV417493">
    <property type="protein sequence ID" value="KZP30436.1"/>
    <property type="molecule type" value="Genomic_DNA"/>
</dbReference>
<dbReference type="AlphaFoldDB" id="A0A166TBJ2"/>
<accession>A0A166TBJ2</accession>
<evidence type="ECO:0000256" key="1">
    <source>
        <dbReference type="SAM" id="SignalP"/>
    </source>
</evidence>
<protein>
    <submittedName>
        <fullName evidence="2">Uncharacterized protein</fullName>
    </submittedName>
</protein>
<proteinExistence type="predicted"/>
<reference evidence="2 3" key="1">
    <citation type="journal article" date="2016" name="Mol. Biol. Evol.">
        <title>Comparative Genomics of Early-Diverging Mushroom-Forming Fungi Provides Insights into the Origins of Lignocellulose Decay Capabilities.</title>
        <authorList>
            <person name="Nagy L.G."/>
            <person name="Riley R."/>
            <person name="Tritt A."/>
            <person name="Adam C."/>
            <person name="Daum C."/>
            <person name="Floudas D."/>
            <person name="Sun H."/>
            <person name="Yadav J.S."/>
            <person name="Pangilinan J."/>
            <person name="Larsson K.H."/>
            <person name="Matsuura K."/>
            <person name="Barry K."/>
            <person name="Labutti K."/>
            <person name="Kuo R."/>
            <person name="Ohm R.A."/>
            <person name="Bhattacharya S.S."/>
            <person name="Shirouzu T."/>
            <person name="Yoshinaga Y."/>
            <person name="Martin F.M."/>
            <person name="Grigoriev I.V."/>
            <person name="Hibbett D.S."/>
        </authorList>
    </citation>
    <scope>NUCLEOTIDE SEQUENCE [LARGE SCALE GENOMIC DNA]</scope>
    <source>
        <strain evidence="2 3">CBS 109695</strain>
    </source>
</reference>
<evidence type="ECO:0000313" key="3">
    <source>
        <dbReference type="Proteomes" id="UP000076532"/>
    </source>
</evidence>
<gene>
    <name evidence="2" type="ORF">FIBSPDRAFT_850313</name>
</gene>
<keyword evidence="3" id="KW-1185">Reference proteome</keyword>
<feature type="chain" id="PRO_5007879992" evidence="1">
    <location>
        <begin position="18"/>
        <end position="129"/>
    </location>
</feature>
<feature type="signal peptide" evidence="1">
    <location>
        <begin position="1"/>
        <end position="17"/>
    </location>
</feature>